<reference evidence="4" key="1">
    <citation type="journal article" date="2014" name="Nat. Commun.">
        <title>The emerging biofuel crop Camelina sativa retains a highly undifferentiated hexaploid genome structure.</title>
        <authorList>
            <person name="Kagale S."/>
            <person name="Koh C."/>
            <person name="Nixon J."/>
            <person name="Bollina V."/>
            <person name="Clarke W.E."/>
            <person name="Tuteja R."/>
            <person name="Spillane C."/>
            <person name="Robinson S.J."/>
            <person name="Links M.G."/>
            <person name="Clarke C."/>
            <person name="Higgins E.E."/>
            <person name="Huebert T."/>
            <person name="Sharpe A.G."/>
            <person name="Parkin I.A."/>
        </authorList>
    </citation>
    <scope>NUCLEOTIDE SEQUENCE [LARGE SCALE GENOMIC DNA]</scope>
    <source>
        <strain evidence="4">cv. DH55</strain>
    </source>
</reference>
<dbReference type="CDD" id="cd00121">
    <property type="entry name" value="MATH"/>
    <property type="match status" value="1"/>
</dbReference>
<dbReference type="PANTHER" id="PTHR46236">
    <property type="entry name" value="TRAF-LIKE SUPERFAMILY PROTEIN"/>
    <property type="match status" value="1"/>
</dbReference>
<dbReference type="RefSeq" id="XP_019085443.1">
    <property type="nucleotide sequence ID" value="XM_019229898.1"/>
</dbReference>
<dbReference type="PROSITE" id="PS50144">
    <property type="entry name" value="MATH"/>
    <property type="match status" value="1"/>
</dbReference>
<accession>A0ABM1QFA5</accession>
<keyword evidence="1 2" id="KW-0175">Coiled coil</keyword>
<sequence>MGSLVDNKFTWEINNVSSLTSDLLFLHYFLIDECSWRVVAQSNENNFKESLFVSLIVAEDSAQKLGFGWSRYAKIVVTLINQHSENLSQCIETLFNHRASVFRCGFIVNGGIKIVVDFLEIIDKLVVAKESSDQPFKKTKLNDDGGDEVSKDLIRETTPLMGSIDVNGCQVVPSRVSYYEHIFDKHPDFALEFRPKNSISKTAYMNVLLSLTDTLHRLPREISQDDLSGAYDSLRSMKEAGFRLDWLEKRLIEVSEKKEKAEAYECRMQEIEEELKDLKAKVLDAGAPLTFDDVF</sequence>
<dbReference type="InterPro" id="IPR050804">
    <property type="entry name" value="MCC"/>
</dbReference>
<keyword evidence="4" id="KW-1185">Reference proteome</keyword>
<organism evidence="4 5">
    <name type="scientific">Camelina sativa</name>
    <name type="common">False flax</name>
    <name type="synonym">Myagrum sativum</name>
    <dbReference type="NCBI Taxonomy" id="90675"/>
    <lineage>
        <taxon>Eukaryota</taxon>
        <taxon>Viridiplantae</taxon>
        <taxon>Streptophyta</taxon>
        <taxon>Embryophyta</taxon>
        <taxon>Tracheophyta</taxon>
        <taxon>Spermatophyta</taxon>
        <taxon>Magnoliopsida</taxon>
        <taxon>eudicotyledons</taxon>
        <taxon>Gunneridae</taxon>
        <taxon>Pentapetalae</taxon>
        <taxon>rosids</taxon>
        <taxon>malvids</taxon>
        <taxon>Brassicales</taxon>
        <taxon>Brassicaceae</taxon>
        <taxon>Camelineae</taxon>
        <taxon>Camelina</taxon>
    </lineage>
</organism>
<evidence type="ECO:0000313" key="5">
    <source>
        <dbReference type="RefSeq" id="XP_019085443.1"/>
    </source>
</evidence>
<dbReference type="Proteomes" id="UP000694864">
    <property type="component" value="Chromosome 9"/>
</dbReference>
<dbReference type="GeneID" id="104715145"/>
<protein>
    <submittedName>
        <fullName evidence="5">MATH domain and coiled-coil domain-containing protein At3g29580</fullName>
    </submittedName>
</protein>
<dbReference type="PANTHER" id="PTHR46236:SF11">
    <property type="entry name" value="TRAF-LIKE SUPERFAMILY PROTEIN"/>
    <property type="match status" value="1"/>
</dbReference>
<dbReference type="Pfam" id="PF22486">
    <property type="entry name" value="MATH_2"/>
    <property type="match status" value="1"/>
</dbReference>
<feature type="coiled-coil region" evidence="2">
    <location>
        <begin position="254"/>
        <end position="281"/>
    </location>
</feature>
<feature type="domain" description="MATH" evidence="3">
    <location>
        <begin position="6"/>
        <end position="118"/>
    </location>
</feature>
<name>A0ABM1QFA5_CAMSA</name>
<dbReference type="SUPFAM" id="SSF49599">
    <property type="entry name" value="TRAF domain-like"/>
    <property type="match status" value="1"/>
</dbReference>
<proteinExistence type="predicted"/>
<gene>
    <name evidence="5" type="primary">LOC104715145</name>
</gene>
<dbReference type="InterPro" id="IPR002083">
    <property type="entry name" value="MATH/TRAF_dom"/>
</dbReference>
<evidence type="ECO:0000313" key="4">
    <source>
        <dbReference type="Proteomes" id="UP000694864"/>
    </source>
</evidence>
<evidence type="ECO:0000259" key="3">
    <source>
        <dbReference type="PROSITE" id="PS50144"/>
    </source>
</evidence>
<evidence type="ECO:0000256" key="2">
    <source>
        <dbReference type="SAM" id="Coils"/>
    </source>
</evidence>
<dbReference type="InterPro" id="IPR008974">
    <property type="entry name" value="TRAF-like"/>
</dbReference>
<evidence type="ECO:0000256" key="1">
    <source>
        <dbReference type="ARBA" id="ARBA00023054"/>
    </source>
</evidence>
<reference evidence="5" key="2">
    <citation type="submission" date="2025-08" db="UniProtKB">
        <authorList>
            <consortium name="RefSeq"/>
        </authorList>
    </citation>
    <scope>IDENTIFICATION</scope>
    <source>
        <tissue evidence="5">Leaf</tissue>
    </source>
</reference>
<dbReference type="Gene3D" id="2.60.210.10">
    <property type="entry name" value="Apoptosis, Tumor Necrosis Factor Receptor Associated Protein 2, Chain A"/>
    <property type="match status" value="1"/>
</dbReference>